<feature type="compositionally biased region" description="Gly residues" evidence="1">
    <location>
        <begin position="60"/>
        <end position="77"/>
    </location>
</feature>
<name>M8CVD9_AEGTA</name>
<evidence type="ECO:0000256" key="1">
    <source>
        <dbReference type="SAM" id="MobiDB-lite"/>
    </source>
</evidence>
<feature type="compositionally biased region" description="Basic and acidic residues" evidence="1">
    <location>
        <begin position="31"/>
        <end position="48"/>
    </location>
</feature>
<keyword evidence="2" id="KW-0732">Signal</keyword>
<organism evidence="3">
    <name type="scientific">Aegilops tauschii</name>
    <name type="common">Tausch's goatgrass</name>
    <name type="synonym">Aegilops squarrosa</name>
    <dbReference type="NCBI Taxonomy" id="37682"/>
    <lineage>
        <taxon>Eukaryota</taxon>
        <taxon>Viridiplantae</taxon>
        <taxon>Streptophyta</taxon>
        <taxon>Embryophyta</taxon>
        <taxon>Tracheophyta</taxon>
        <taxon>Spermatophyta</taxon>
        <taxon>Magnoliopsida</taxon>
        <taxon>Liliopsida</taxon>
        <taxon>Poales</taxon>
        <taxon>Poaceae</taxon>
        <taxon>BOP clade</taxon>
        <taxon>Pooideae</taxon>
        <taxon>Triticodae</taxon>
        <taxon>Triticeae</taxon>
        <taxon>Triticinae</taxon>
        <taxon>Aegilops</taxon>
    </lineage>
</organism>
<evidence type="ECO:0000313" key="3">
    <source>
        <dbReference type="EnsemblPlants" id="EMT27761"/>
    </source>
</evidence>
<sequence length="115" mass="11711">MRKGTLALVLLLTFASHGVWCAAAARSAMAEKDAAHHHLRPHQHETQGERIQTPRKVGRMAGGSGEGSGRNTGGGAADTGPHNTKNGGTVALPAAATSALAPVFTATVLLSVLNL</sequence>
<feature type="signal peptide" evidence="2">
    <location>
        <begin position="1"/>
        <end position="21"/>
    </location>
</feature>
<feature type="region of interest" description="Disordered" evidence="1">
    <location>
        <begin position="31"/>
        <end position="88"/>
    </location>
</feature>
<evidence type="ECO:0000256" key="2">
    <source>
        <dbReference type="SAM" id="SignalP"/>
    </source>
</evidence>
<feature type="chain" id="PRO_5014584751" evidence="2">
    <location>
        <begin position="22"/>
        <end position="115"/>
    </location>
</feature>
<dbReference type="EnsemblPlants" id="EMT27761">
    <property type="protein sequence ID" value="EMT27761"/>
    <property type="gene ID" value="F775_12880"/>
</dbReference>
<reference evidence="3" key="1">
    <citation type="submission" date="2015-06" db="UniProtKB">
        <authorList>
            <consortium name="EnsemblPlants"/>
        </authorList>
    </citation>
    <scope>IDENTIFICATION</scope>
</reference>
<accession>M8CVD9</accession>
<protein>
    <submittedName>
        <fullName evidence="3">Uncharacterized protein</fullName>
    </submittedName>
</protein>
<proteinExistence type="predicted"/>
<dbReference type="AlphaFoldDB" id="M8CVD9"/>